<dbReference type="PANTHER" id="PTHR33979:SF2">
    <property type="entry name" value="PEPTIDASE M50B-LIKE-DOMAIN-CONTAINING PROTEIN"/>
    <property type="match status" value="1"/>
</dbReference>
<comment type="caution">
    <text evidence="3">The sequence shown here is derived from an EMBL/GenBank/DDBJ whole genome shotgun (WGS) entry which is preliminary data.</text>
</comment>
<feature type="transmembrane region" description="Helical" evidence="2">
    <location>
        <begin position="228"/>
        <end position="248"/>
    </location>
</feature>
<evidence type="ECO:0000313" key="3">
    <source>
        <dbReference type="EMBL" id="RCK78185.1"/>
    </source>
</evidence>
<feature type="compositionally biased region" description="Pro residues" evidence="1">
    <location>
        <begin position="1"/>
        <end position="22"/>
    </location>
</feature>
<keyword evidence="2" id="KW-1133">Transmembrane helix</keyword>
<dbReference type="InterPro" id="IPR049500">
    <property type="entry name" value="Peptidase_M50B-like"/>
</dbReference>
<dbReference type="PANTHER" id="PTHR33979">
    <property type="entry name" value="OS02G0221600 PROTEIN"/>
    <property type="match status" value="1"/>
</dbReference>
<protein>
    <submittedName>
        <fullName evidence="3">Uncharacterized protein</fullName>
    </submittedName>
</protein>
<accession>A0A367ZJ91</accession>
<organism evidence="3 4">
    <name type="scientific">Candidatus Ozemobacter sibiricus</name>
    <dbReference type="NCBI Taxonomy" id="2268124"/>
    <lineage>
        <taxon>Bacteria</taxon>
        <taxon>Candidatus Ozemobacteria</taxon>
        <taxon>Candidatus Ozemobacterales</taxon>
        <taxon>Candidatus Ozemobacteraceae</taxon>
        <taxon>Candidatus Ozemobacter</taxon>
    </lineage>
</organism>
<feature type="transmembrane region" description="Helical" evidence="2">
    <location>
        <begin position="148"/>
        <end position="179"/>
    </location>
</feature>
<keyword evidence="2" id="KW-0812">Transmembrane</keyword>
<keyword evidence="2" id="KW-0472">Membrane</keyword>
<reference evidence="3 4" key="1">
    <citation type="submission" date="2018-05" db="EMBL/GenBank/DDBJ databases">
        <title>A metagenomic window into the 2 km-deep terrestrial subsurface aquifer revealed taxonomically and functionally diverse microbial community comprising novel uncultured bacterial lineages.</title>
        <authorList>
            <person name="Kadnikov V.V."/>
            <person name="Mardanov A.V."/>
            <person name="Beletsky A.V."/>
            <person name="Banks D."/>
            <person name="Pimenov N.V."/>
            <person name="Frank Y.A."/>
            <person name="Karnachuk O.V."/>
            <person name="Ravin N.V."/>
        </authorList>
    </citation>
    <scope>NUCLEOTIDE SEQUENCE [LARGE SCALE GENOMIC DNA]</scope>
    <source>
        <strain evidence="3">BY5</strain>
    </source>
</reference>
<evidence type="ECO:0000256" key="1">
    <source>
        <dbReference type="SAM" id="MobiDB-lite"/>
    </source>
</evidence>
<dbReference type="Proteomes" id="UP000252355">
    <property type="component" value="Unassembled WGS sequence"/>
</dbReference>
<dbReference type="Pfam" id="PF13398">
    <property type="entry name" value="Peptidase_M50B"/>
    <property type="match status" value="1"/>
</dbReference>
<feature type="transmembrane region" description="Helical" evidence="2">
    <location>
        <begin position="43"/>
        <end position="63"/>
    </location>
</feature>
<gene>
    <name evidence="3" type="ORF">OZSIB_1701</name>
</gene>
<feature type="transmembrane region" description="Helical" evidence="2">
    <location>
        <begin position="112"/>
        <end position="136"/>
    </location>
</feature>
<feature type="region of interest" description="Disordered" evidence="1">
    <location>
        <begin position="1"/>
        <end position="40"/>
    </location>
</feature>
<evidence type="ECO:0000256" key="2">
    <source>
        <dbReference type="SAM" id="Phobius"/>
    </source>
</evidence>
<dbReference type="EMBL" id="QOQW01000026">
    <property type="protein sequence ID" value="RCK78185.1"/>
    <property type="molecule type" value="Genomic_DNA"/>
</dbReference>
<dbReference type="AlphaFoldDB" id="A0A367ZJ91"/>
<sequence>MDEPFPFPDVPAVPPSPAPPPLGGGRDGAGPDVRGGRAPTEKLPLGGMGLPLILFVLSVWFWHSPLVYPIKILTVFFHELSHGLAAVATGGRMHAIELTADQGGLCWTAGGITWIILSAGYLGSLLWGSGLLWLAAKTRWDREIVQGLGLLLIGVTAVYVRTWFGLAFGLGFGLALLALARHFGAVVCDQFLRYIGLTSSFYVILDIKSDLIDRSIPQSDAFRLGEMIHLPGWVVGVGWMVVAIWLTVRVLESTMTSDPGSRV</sequence>
<proteinExistence type="predicted"/>
<name>A0A367ZJ91_9BACT</name>
<evidence type="ECO:0000313" key="4">
    <source>
        <dbReference type="Proteomes" id="UP000252355"/>
    </source>
</evidence>